<dbReference type="EMBL" id="JBHUON010000005">
    <property type="protein sequence ID" value="MFD2864214.1"/>
    <property type="molecule type" value="Genomic_DNA"/>
</dbReference>
<evidence type="ECO:0000256" key="1">
    <source>
        <dbReference type="SAM" id="MobiDB-lite"/>
    </source>
</evidence>
<feature type="region of interest" description="Disordered" evidence="1">
    <location>
        <begin position="1"/>
        <end position="53"/>
    </location>
</feature>
<organism evidence="2 3">
    <name type="scientific">Mucilaginibacter antarcticus</name>
    <dbReference type="NCBI Taxonomy" id="1855725"/>
    <lineage>
        <taxon>Bacteria</taxon>
        <taxon>Pseudomonadati</taxon>
        <taxon>Bacteroidota</taxon>
        <taxon>Sphingobacteriia</taxon>
        <taxon>Sphingobacteriales</taxon>
        <taxon>Sphingobacteriaceae</taxon>
        <taxon>Mucilaginibacter</taxon>
    </lineage>
</organism>
<keyword evidence="3" id="KW-1185">Reference proteome</keyword>
<dbReference type="RefSeq" id="WP_377124516.1">
    <property type="nucleotide sequence ID" value="NZ_JBHUHN010000001.1"/>
</dbReference>
<protein>
    <submittedName>
        <fullName evidence="2">Uncharacterized protein</fullName>
    </submittedName>
</protein>
<comment type="caution">
    <text evidence="2">The sequence shown here is derived from an EMBL/GenBank/DDBJ whole genome shotgun (WGS) entry which is preliminary data.</text>
</comment>
<evidence type="ECO:0000313" key="2">
    <source>
        <dbReference type="EMBL" id="MFD2864214.1"/>
    </source>
</evidence>
<accession>A0ABW5XML1</accession>
<sequence>MTTEKSTTDSEASVKKPEDKTAIEVHTDYPLSEKDEVKKAEENLQQAQKKSDK</sequence>
<evidence type="ECO:0000313" key="3">
    <source>
        <dbReference type="Proteomes" id="UP001597601"/>
    </source>
</evidence>
<name>A0ABW5XML1_9SPHI</name>
<gene>
    <name evidence="2" type="ORF">ACFSYC_05890</name>
</gene>
<feature type="compositionally biased region" description="Basic and acidic residues" evidence="1">
    <location>
        <begin position="1"/>
        <end position="42"/>
    </location>
</feature>
<dbReference type="Proteomes" id="UP001597601">
    <property type="component" value="Unassembled WGS sequence"/>
</dbReference>
<reference evidence="3" key="1">
    <citation type="journal article" date="2019" name="Int. J. Syst. Evol. Microbiol.">
        <title>The Global Catalogue of Microorganisms (GCM) 10K type strain sequencing project: providing services to taxonomists for standard genome sequencing and annotation.</title>
        <authorList>
            <consortium name="The Broad Institute Genomics Platform"/>
            <consortium name="The Broad Institute Genome Sequencing Center for Infectious Disease"/>
            <person name="Wu L."/>
            <person name="Ma J."/>
        </authorList>
    </citation>
    <scope>NUCLEOTIDE SEQUENCE [LARGE SCALE GENOMIC DNA]</scope>
    <source>
        <strain evidence="3">KCTC 52232</strain>
    </source>
</reference>
<proteinExistence type="predicted"/>
<feature type="compositionally biased region" description="Polar residues" evidence="1">
    <location>
        <begin position="43"/>
        <end position="53"/>
    </location>
</feature>